<feature type="transmembrane region" description="Helical" evidence="1">
    <location>
        <begin position="38"/>
        <end position="57"/>
    </location>
</feature>
<dbReference type="EMBL" id="JAAMOZ010000003">
    <property type="protein sequence ID" value="NIH58330.1"/>
    <property type="molecule type" value="Genomic_DNA"/>
</dbReference>
<evidence type="ECO:0000313" key="3">
    <source>
        <dbReference type="Proteomes" id="UP000749311"/>
    </source>
</evidence>
<comment type="caution">
    <text evidence="2">The sequence shown here is derived from an EMBL/GenBank/DDBJ whole genome shotgun (WGS) entry which is preliminary data.</text>
</comment>
<dbReference type="RefSeq" id="WP_167170518.1">
    <property type="nucleotide sequence ID" value="NZ_BAAAOO010000004.1"/>
</dbReference>
<feature type="transmembrane region" description="Helical" evidence="1">
    <location>
        <begin position="145"/>
        <end position="162"/>
    </location>
</feature>
<keyword evidence="1" id="KW-1133">Transmembrane helix</keyword>
<feature type="transmembrane region" description="Helical" evidence="1">
    <location>
        <begin position="121"/>
        <end position="138"/>
    </location>
</feature>
<evidence type="ECO:0000256" key="1">
    <source>
        <dbReference type="SAM" id="Phobius"/>
    </source>
</evidence>
<dbReference type="Proteomes" id="UP000749311">
    <property type="component" value="Unassembled WGS sequence"/>
</dbReference>
<feature type="transmembrane region" description="Helical" evidence="1">
    <location>
        <begin position="69"/>
        <end position="86"/>
    </location>
</feature>
<evidence type="ECO:0000313" key="2">
    <source>
        <dbReference type="EMBL" id="NIH58330.1"/>
    </source>
</evidence>
<protein>
    <submittedName>
        <fullName evidence="2">Uncharacterized protein</fullName>
    </submittedName>
</protein>
<reference evidence="2 3" key="1">
    <citation type="submission" date="2020-02" db="EMBL/GenBank/DDBJ databases">
        <title>Sequencing the genomes of 1000 actinobacteria strains.</title>
        <authorList>
            <person name="Klenk H.-P."/>
        </authorList>
    </citation>
    <scope>NUCLEOTIDE SEQUENCE [LARGE SCALE GENOMIC DNA]</scope>
    <source>
        <strain evidence="2 3">DSM 19609</strain>
    </source>
</reference>
<keyword evidence="1" id="KW-0472">Membrane</keyword>
<proteinExistence type="predicted"/>
<gene>
    <name evidence="2" type="ORF">FB473_003025</name>
</gene>
<feature type="transmembrane region" description="Helical" evidence="1">
    <location>
        <begin position="182"/>
        <end position="202"/>
    </location>
</feature>
<sequence>MTSSTRSTLVRTAPALVCGAMFGWLTSAVNHGLGGETAAYVSKVLGTTWGWLAAGLIATWPGRSWKDGFLRGVAFYAPAVLAYYLADLHAGVYDRLAIDLQNPADADVESFVDIGSMAVETAFYVVAGAAASALLSGIHAARRHGGLLAVSACVALPAYIAFDAFTAHRELYGSPVPIDPVSAIVTAAVGWVALAVSGIVLVHGVWRYVIVREPVPSRD</sequence>
<organism evidence="2 3">
    <name type="scientific">Brooklawnia cerclae</name>
    <dbReference type="NCBI Taxonomy" id="349934"/>
    <lineage>
        <taxon>Bacteria</taxon>
        <taxon>Bacillati</taxon>
        <taxon>Actinomycetota</taxon>
        <taxon>Actinomycetes</taxon>
        <taxon>Propionibacteriales</taxon>
        <taxon>Propionibacteriaceae</taxon>
        <taxon>Brooklawnia</taxon>
    </lineage>
</organism>
<keyword evidence="3" id="KW-1185">Reference proteome</keyword>
<name>A0ABX0SK25_9ACTN</name>
<keyword evidence="1" id="KW-0812">Transmembrane</keyword>
<accession>A0ABX0SK25</accession>